<keyword evidence="1" id="KW-0732">Signal</keyword>
<dbReference type="RefSeq" id="WP_119591596.1">
    <property type="nucleotide sequence ID" value="NZ_QXFM01000020.1"/>
</dbReference>
<feature type="chain" id="PRO_5017270093" description="Poly(Beta-D-mannuronate) lyase" evidence="1">
    <location>
        <begin position="21"/>
        <end position="758"/>
    </location>
</feature>
<sequence length="758" mass="80304">MLRICLLAAVTLLPATPAWAEHYYVRNQGEYAQALRGVEAGDVIILANGEWRDVNLVITGQGREDAPITLISEEPGKVVLTGQSSLRIGGEYILVTGLVFKDGYSPRSEVISFRRNRDDQARNSRVTEVVIDGFSKPGRDDTDIWVGLYGSNNRFDHSFLAGKTNKGVTLAVRLDTEESRENGHRIDHNYFGPRPPLGSNGGETVRIGTSTYAMFNSNTLVENNVFDRCDGEVEIISSKSGGNIYRGNVFLQSQGTLTLRHGDNNLVERNIFLGGGKENTGGIRVINRGQTVRDNYLEGLRGTGFASALTVMNGVPDSPINRYVQVERASITNNTIVDSARITLGAGADEERSAPPIASTFARNLLGGIEGKAFIAVDADISGIAMADNLVVAGEIGAALPDLQRATPQADRAANGLLYPLDPALAQIGAPRDLSPVRLDEVGPAWYAKPSADVAFGSSGRVIAVTSEPDALADAADAAGTGDILTLTAGEYLANRPVALDKVLTIRGVPANEGESVIRFTGPTLIELREGGNLQLEDLVIDGSLAPATAGNAVIRTAAEPIQSNMRVDMDRVNVRNLDSAEAFNVLTLGESTHADRVAIHDSAFAGITGTVVSAAAETGDVGWYNVEHLEISGSSFAQVGGPIADIYRGGRDESTFGPSVAITDNTLSDVGLAGGRAGSREQAASIRLHGVQTAQIARNTFTASAPLMIAHTAGTPDSAVIGNTFSATPRPLYAELVFNGQPRVRERDNTFAEGNAK</sequence>
<dbReference type="Pfam" id="PF14592">
    <property type="entry name" value="Chondroitinas_B"/>
    <property type="match status" value="1"/>
</dbReference>
<feature type="signal peptide" evidence="1">
    <location>
        <begin position="1"/>
        <end position="20"/>
    </location>
</feature>
<dbReference type="SUPFAM" id="SSF51126">
    <property type="entry name" value="Pectin lyase-like"/>
    <property type="match status" value="2"/>
</dbReference>
<dbReference type="CDD" id="cd14251">
    <property type="entry name" value="PL-6"/>
    <property type="match status" value="1"/>
</dbReference>
<dbReference type="InterPro" id="IPR039513">
    <property type="entry name" value="PL-6"/>
</dbReference>
<organism evidence="2 3">
    <name type="scientific">Aurantiacibacter xanthus</name>
    <dbReference type="NCBI Taxonomy" id="1784712"/>
    <lineage>
        <taxon>Bacteria</taxon>
        <taxon>Pseudomonadati</taxon>
        <taxon>Pseudomonadota</taxon>
        <taxon>Alphaproteobacteria</taxon>
        <taxon>Sphingomonadales</taxon>
        <taxon>Erythrobacteraceae</taxon>
        <taxon>Aurantiacibacter</taxon>
    </lineage>
</organism>
<evidence type="ECO:0000256" key="1">
    <source>
        <dbReference type="SAM" id="SignalP"/>
    </source>
</evidence>
<dbReference type="EMBL" id="QXFM01000020">
    <property type="protein sequence ID" value="RIV91459.1"/>
    <property type="molecule type" value="Genomic_DNA"/>
</dbReference>
<dbReference type="InterPro" id="IPR011050">
    <property type="entry name" value="Pectin_lyase_fold/virulence"/>
</dbReference>
<dbReference type="Proteomes" id="UP000265366">
    <property type="component" value="Unassembled WGS sequence"/>
</dbReference>
<gene>
    <name evidence="2" type="ORF">D2V17_02680</name>
</gene>
<comment type="caution">
    <text evidence="2">The sequence shown here is derived from an EMBL/GenBank/DDBJ whole genome shotgun (WGS) entry which is preliminary data.</text>
</comment>
<evidence type="ECO:0000313" key="2">
    <source>
        <dbReference type="EMBL" id="RIV91459.1"/>
    </source>
</evidence>
<proteinExistence type="predicted"/>
<protein>
    <recommendedName>
        <fullName evidence="4">Poly(Beta-D-mannuronate) lyase</fullName>
    </recommendedName>
</protein>
<name>A0A3A1PD02_9SPHN</name>
<evidence type="ECO:0008006" key="4">
    <source>
        <dbReference type="Google" id="ProtNLM"/>
    </source>
</evidence>
<accession>A0A3A1PD02</accession>
<dbReference type="OrthoDB" id="6475864at2"/>
<dbReference type="InterPro" id="IPR012334">
    <property type="entry name" value="Pectin_lyas_fold"/>
</dbReference>
<dbReference type="AlphaFoldDB" id="A0A3A1PD02"/>
<dbReference type="Gene3D" id="2.160.20.10">
    <property type="entry name" value="Single-stranded right-handed beta-helix, Pectin lyase-like"/>
    <property type="match status" value="2"/>
</dbReference>
<reference evidence="2 3" key="1">
    <citation type="submission" date="2018-08" db="EMBL/GenBank/DDBJ databases">
        <title>Erythrobacter zhengii sp.nov., a bacterium isolated from deep-sea sediment.</title>
        <authorList>
            <person name="Fang C."/>
            <person name="Wu Y.-H."/>
            <person name="Sun C."/>
            <person name="Wang H."/>
            <person name="Cheng H."/>
            <person name="Meng F.-X."/>
            <person name="Wang C.-S."/>
            <person name="Xu X.-W."/>
        </authorList>
    </citation>
    <scope>NUCLEOTIDE SEQUENCE [LARGE SCALE GENOMIC DNA]</scope>
    <source>
        <strain evidence="2 3">CCTCC AB 2015396</strain>
    </source>
</reference>
<evidence type="ECO:0000313" key="3">
    <source>
        <dbReference type="Proteomes" id="UP000265366"/>
    </source>
</evidence>
<keyword evidence="3" id="KW-1185">Reference proteome</keyword>